<organism evidence="1 2">
    <name type="scientific">Catharanthus roseus</name>
    <name type="common">Madagascar periwinkle</name>
    <name type="synonym">Vinca rosea</name>
    <dbReference type="NCBI Taxonomy" id="4058"/>
    <lineage>
        <taxon>Eukaryota</taxon>
        <taxon>Viridiplantae</taxon>
        <taxon>Streptophyta</taxon>
        <taxon>Embryophyta</taxon>
        <taxon>Tracheophyta</taxon>
        <taxon>Spermatophyta</taxon>
        <taxon>Magnoliopsida</taxon>
        <taxon>eudicotyledons</taxon>
        <taxon>Gunneridae</taxon>
        <taxon>Pentapetalae</taxon>
        <taxon>asterids</taxon>
        <taxon>lamiids</taxon>
        <taxon>Gentianales</taxon>
        <taxon>Apocynaceae</taxon>
        <taxon>Rauvolfioideae</taxon>
        <taxon>Vinceae</taxon>
        <taxon>Catharanthinae</taxon>
        <taxon>Catharanthus</taxon>
    </lineage>
</organism>
<name>A0ACC0AF60_CATRO</name>
<keyword evidence="2" id="KW-1185">Reference proteome</keyword>
<evidence type="ECO:0000313" key="1">
    <source>
        <dbReference type="EMBL" id="KAI5659454.1"/>
    </source>
</evidence>
<sequence>MRKQLCIPNHNLSANSVGSNLESILDHLLELKDAKLEMELDQLLSLEEDYWKTRSRADWLVERDRNTTYFRRNASQQQKINLISTFSDFIGAIISDPAGVENIILQYFQSIYMSSSSTCVLQEGRRPSFLWRNLLEGQNLISLGKNLMQRGLYDEIDCIYCGFQFEDERHVHFDCAKSIWEHLPLGQKWSHHFALSFRDLMQSLSL</sequence>
<accession>A0ACC0AF60</accession>
<proteinExistence type="predicted"/>
<comment type="caution">
    <text evidence="1">The sequence shown here is derived from an EMBL/GenBank/DDBJ whole genome shotgun (WGS) entry which is preliminary data.</text>
</comment>
<dbReference type="Proteomes" id="UP001060085">
    <property type="component" value="Linkage Group LG06"/>
</dbReference>
<gene>
    <name evidence="1" type="ORF">M9H77_28247</name>
</gene>
<evidence type="ECO:0000313" key="2">
    <source>
        <dbReference type="Proteomes" id="UP001060085"/>
    </source>
</evidence>
<protein>
    <submittedName>
        <fullName evidence="1">Uncharacterized protein</fullName>
    </submittedName>
</protein>
<dbReference type="EMBL" id="CM044706">
    <property type="protein sequence ID" value="KAI5659454.1"/>
    <property type="molecule type" value="Genomic_DNA"/>
</dbReference>
<reference evidence="2" key="1">
    <citation type="journal article" date="2023" name="Nat. Plants">
        <title>Single-cell RNA sequencing provides a high-resolution roadmap for understanding the multicellular compartmentation of specialized metabolism.</title>
        <authorList>
            <person name="Sun S."/>
            <person name="Shen X."/>
            <person name="Li Y."/>
            <person name="Li Y."/>
            <person name="Wang S."/>
            <person name="Li R."/>
            <person name="Zhang H."/>
            <person name="Shen G."/>
            <person name="Guo B."/>
            <person name="Wei J."/>
            <person name="Xu J."/>
            <person name="St-Pierre B."/>
            <person name="Chen S."/>
            <person name="Sun C."/>
        </authorList>
    </citation>
    <scope>NUCLEOTIDE SEQUENCE [LARGE SCALE GENOMIC DNA]</scope>
</reference>